<feature type="domain" description="Tyr recombinase" evidence="11">
    <location>
        <begin position="106"/>
        <end position="290"/>
    </location>
</feature>
<organism evidence="13 14">
    <name type="scientific">Defluviitalea raffinosedens</name>
    <dbReference type="NCBI Taxonomy" id="1450156"/>
    <lineage>
        <taxon>Bacteria</taxon>
        <taxon>Bacillati</taxon>
        <taxon>Bacillota</taxon>
        <taxon>Clostridia</taxon>
        <taxon>Lachnospirales</taxon>
        <taxon>Defluviitaleaceae</taxon>
        <taxon>Defluviitalea</taxon>
    </lineage>
</organism>
<sequence length="296" mass="33880">MEEVVEKYAVYLRDLKGASENTILSYQRDLRHFICFLKDSGVEKIQDVTRTNITAYLLNLQKKGRSTSTISRNIASIRSFFQFLQKTNVIKEDLTQDLESPKIEKKLPEILSVQEVDLLLRQPNEKDLKGIRDKAMLEVLYATGIRVSELICLEESDVNLTLEYIKCADPNHSRERIIPLGASAVKALKLYLEKVRFAMIRDPNESALFVNCNGKPMTRQGFWKIIKVYSKKANINKEITPHMLRHSFAAHLVANGADLQSVQEMLGHSDISTTQIYAQLNRNKLKEVYSKAHPRA</sequence>
<comment type="subunit">
    <text evidence="10">Forms a cyclic heterotetrameric complex composed of two molecules of XerC and two molecules of XerD.</text>
</comment>
<dbReference type="Gene3D" id="1.10.150.130">
    <property type="match status" value="1"/>
</dbReference>
<keyword evidence="9 10" id="KW-0131">Cell cycle</keyword>
<feature type="active site" evidence="10">
    <location>
        <position position="242"/>
    </location>
</feature>
<dbReference type="PANTHER" id="PTHR30349">
    <property type="entry name" value="PHAGE INTEGRASE-RELATED"/>
    <property type="match status" value="1"/>
</dbReference>
<accession>A0A7C8LCY3</accession>
<evidence type="ECO:0000259" key="12">
    <source>
        <dbReference type="PROSITE" id="PS51900"/>
    </source>
</evidence>
<dbReference type="GO" id="GO:0003677">
    <property type="term" value="F:DNA binding"/>
    <property type="evidence" value="ECO:0007669"/>
    <property type="project" value="UniProtKB-UniRule"/>
</dbReference>
<dbReference type="AlphaFoldDB" id="A0A7C8LCY3"/>
<dbReference type="NCBIfam" id="NF040815">
    <property type="entry name" value="recomb_XerA_Arch"/>
    <property type="match status" value="1"/>
</dbReference>
<dbReference type="GO" id="GO:0006313">
    <property type="term" value="P:DNA transposition"/>
    <property type="evidence" value="ECO:0007669"/>
    <property type="project" value="UniProtKB-UniRule"/>
</dbReference>
<comment type="caution">
    <text evidence="10">Lacks conserved residue(s) required for the propagation of feature annotation.</text>
</comment>
<protein>
    <recommendedName>
        <fullName evidence="10">Tyrosine recombinase XerC</fullName>
    </recommendedName>
</protein>
<dbReference type="InterPro" id="IPR011010">
    <property type="entry name" value="DNA_brk_join_enz"/>
</dbReference>
<evidence type="ECO:0000256" key="3">
    <source>
        <dbReference type="ARBA" id="ARBA00022490"/>
    </source>
</evidence>
<dbReference type="GO" id="GO:0009037">
    <property type="term" value="F:tyrosine-based site-specific recombinase activity"/>
    <property type="evidence" value="ECO:0007669"/>
    <property type="project" value="UniProtKB-UniRule"/>
</dbReference>
<keyword evidence="4 10" id="KW-0132">Cell division</keyword>
<dbReference type="GO" id="GO:0005737">
    <property type="term" value="C:cytoplasm"/>
    <property type="evidence" value="ECO:0007669"/>
    <property type="project" value="UniProtKB-SubCell"/>
</dbReference>
<dbReference type="GO" id="GO:0007059">
    <property type="term" value="P:chromosome segregation"/>
    <property type="evidence" value="ECO:0007669"/>
    <property type="project" value="UniProtKB-UniRule"/>
</dbReference>
<keyword evidence="5 10" id="KW-0159">Chromosome partition</keyword>
<evidence type="ECO:0000256" key="6">
    <source>
        <dbReference type="ARBA" id="ARBA00022908"/>
    </source>
</evidence>
<name>A0A7C8LCY3_9FIRM</name>
<evidence type="ECO:0000256" key="9">
    <source>
        <dbReference type="ARBA" id="ARBA00023306"/>
    </source>
</evidence>
<dbReference type="CDD" id="cd00798">
    <property type="entry name" value="INT_XerDC_C"/>
    <property type="match status" value="1"/>
</dbReference>
<dbReference type="InterPro" id="IPR010998">
    <property type="entry name" value="Integrase_recombinase_N"/>
</dbReference>
<evidence type="ECO:0000259" key="11">
    <source>
        <dbReference type="PROSITE" id="PS51898"/>
    </source>
</evidence>
<feature type="active site" evidence="10">
    <location>
        <position position="146"/>
    </location>
</feature>
<evidence type="ECO:0000256" key="8">
    <source>
        <dbReference type="ARBA" id="ARBA00023172"/>
    </source>
</evidence>
<dbReference type="PANTHER" id="PTHR30349:SF81">
    <property type="entry name" value="TYROSINE RECOMBINASE XERC"/>
    <property type="match status" value="1"/>
</dbReference>
<proteinExistence type="inferred from homology"/>
<dbReference type="Pfam" id="PF02899">
    <property type="entry name" value="Phage_int_SAM_1"/>
    <property type="match status" value="1"/>
</dbReference>
<keyword evidence="7 10" id="KW-0238">DNA-binding</keyword>
<evidence type="ECO:0000256" key="2">
    <source>
        <dbReference type="ARBA" id="ARBA00010450"/>
    </source>
</evidence>
<dbReference type="NCBIfam" id="TIGR02225">
    <property type="entry name" value="recomb_XerD"/>
    <property type="match status" value="1"/>
</dbReference>
<gene>
    <name evidence="13" type="primary">xerD</name>
    <name evidence="10" type="synonym">xerC</name>
    <name evidence="13" type="ORF">GND95_12910</name>
</gene>
<evidence type="ECO:0000313" key="13">
    <source>
        <dbReference type="EMBL" id="KAE9629831.1"/>
    </source>
</evidence>
<dbReference type="Gene3D" id="1.10.443.10">
    <property type="entry name" value="Intergrase catalytic core"/>
    <property type="match status" value="1"/>
</dbReference>
<keyword evidence="14" id="KW-1185">Reference proteome</keyword>
<dbReference type="RefSeq" id="WP_158741564.1">
    <property type="nucleotide sequence ID" value="NZ_WSLF01000016.1"/>
</dbReference>
<feature type="active site" description="O-(3'-phospho-DNA)-tyrosine intermediate" evidence="10">
    <location>
        <position position="277"/>
    </location>
</feature>
<dbReference type="InterPro" id="IPR044068">
    <property type="entry name" value="CB"/>
</dbReference>
<dbReference type="EMBL" id="WSLF01000016">
    <property type="protein sequence ID" value="KAE9629831.1"/>
    <property type="molecule type" value="Genomic_DNA"/>
</dbReference>
<dbReference type="Pfam" id="PF00589">
    <property type="entry name" value="Phage_integrase"/>
    <property type="match status" value="1"/>
</dbReference>
<dbReference type="InterPro" id="IPR004107">
    <property type="entry name" value="Integrase_SAM-like_N"/>
</dbReference>
<dbReference type="GO" id="GO:0051301">
    <property type="term" value="P:cell division"/>
    <property type="evidence" value="ECO:0007669"/>
    <property type="project" value="UniProtKB-KW"/>
</dbReference>
<evidence type="ECO:0000256" key="4">
    <source>
        <dbReference type="ARBA" id="ARBA00022618"/>
    </source>
</evidence>
<keyword evidence="6 10" id="KW-0229">DNA integration</keyword>
<dbReference type="InterPro" id="IPR023009">
    <property type="entry name" value="Tyrosine_recombinase_XerC/XerD"/>
</dbReference>
<reference evidence="13 14" key="1">
    <citation type="submission" date="2019-12" db="EMBL/GenBank/DDBJ databases">
        <title>Defluviitalea raffinosedens, isolated from a biogas fermenter, genome sequencing and characterization.</title>
        <authorList>
            <person name="Rettenmaier R."/>
            <person name="Schneider M."/>
            <person name="Neuhaus K."/>
            <person name="Liebl W."/>
            <person name="Zverlov V."/>
        </authorList>
    </citation>
    <scope>NUCLEOTIDE SEQUENCE [LARGE SCALE GENOMIC DNA]</scope>
    <source>
        <strain evidence="13 14">249c-K6</strain>
    </source>
</reference>
<evidence type="ECO:0000313" key="14">
    <source>
        <dbReference type="Proteomes" id="UP000483018"/>
    </source>
</evidence>
<feature type="domain" description="Core-binding (CB)" evidence="12">
    <location>
        <begin position="1"/>
        <end position="85"/>
    </location>
</feature>
<feature type="active site" evidence="10">
    <location>
        <position position="268"/>
    </location>
</feature>
<dbReference type="SUPFAM" id="SSF56349">
    <property type="entry name" value="DNA breaking-rejoining enzymes"/>
    <property type="match status" value="1"/>
</dbReference>
<dbReference type="InterPro" id="IPR011932">
    <property type="entry name" value="Recomb_XerD"/>
</dbReference>
<evidence type="ECO:0000256" key="10">
    <source>
        <dbReference type="HAMAP-Rule" id="MF_01808"/>
    </source>
</evidence>
<dbReference type="HAMAP" id="MF_01808">
    <property type="entry name" value="Recomb_XerC_XerD"/>
    <property type="match status" value="1"/>
</dbReference>
<dbReference type="Proteomes" id="UP000483018">
    <property type="component" value="Unassembled WGS sequence"/>
</dbReference>
<evidence type="ECO:0000256" key="7">
    <source>
        <dbReference type="ARBA" id="ARBA00023125"/>
    </source>
</evidence>
<dbReference type="PROSITE" id="PS51898">
    <property type="entry name" value="TYR_RECOMBINASE"/>
    <property type="match status" value="1"/>
</dbReference>
<comment type="similarity">
    <text evidence="2">Belongs to the 'phage' integrase family. XerD subfamily.</text>
</comment>
<comment type="caution">
    <text evidence="13">The sequence shown here is derived from an EMBL/GenBank/DDBJ whole genome shotgun (WGS) entry which is preliminary data.</text>
</comment>
<dbReference type="InterPro" id="IPR050090">
    <property type="entry name" value="Tyrosine_recombinase_XerCD"/>
</dbReference>
<dbReference type="InterPro" id="IPR002104">
    <property type="entry name" value="Integrase_catalytic"/>
</dbReference>
<feature type="active site" evidence="10">
    <location>
        <position position="245"/>
    </location>
</feature>
<keyword evidence="8 10" id="KW-0233">DNA recombination</keyword>
<comment type="function">
    <text evidence="10">Site-specific tyrosine recombinase, which acts by catalyzing the cutting and rejoining of the recombining DNA molecules. The XerC-XerD complex is essential to convert dimers of the bacterial chromosome into monomers to permit their segregation at cell division. It also contributes to the segregational stability of plasmids.</text>
</comment>
<evidence type="ECO:0000256" key="1">
    <source>
        <dbReference type="ARBA" id="ARBA00004496"/>
    </source>
</evidence>
<dbReference type="PROSITE" id="PS51900">
    <property type="entry name" value="CB"/>
    <property type="match status" value="1"/>
</dbReference>
<evidence type="ECO:0000256" key="5">
    <source>
        <dbReference type="ARBA" id="ARBA00022829"/>
    </source>
</evidence>
<keyword evidence="3 10" id="KW-0963">Cytoplasm</keyword>
<comment type="similarity">
    <text evidence="10">Belongs to the 'phage' integrase family. XerC subfamily.</text>
</comment>
<dbReference type="NCBIfam" id="NF001399">
    <property type="entry name" value="PRK00283.1"/>
    <property type="match status" value="1"/>
</dbReference>
<comment type="subcellular location">
    <subcellularLocation>
        <location evidence="1 10">Cytoplasm</location>
    </subcellularLocation>
</comment>
<dbReference type="OrthoDB" id="9801717at2"/>
<dbReference type="InterPro" id="IPR013762">
    <property type="entry name" value="Integrase-like_cat_sf"/>
</dbReference>